<feature type="non-terminal residue" evidence="2">
    <location>
        <position position="184"/>
    </location>
</feature>
<evidence type="ECO:0000313" key="2">
    <source>
        <dbReference type="EMBL" id="KAG6103789.1"/>
    </source>
</evidence>
<dbReference type="AlphaFoldDB" id="A0A9P7PSK6"/>
<feature type="region of interest" description="Disordered" evidence="1">
    <location>
        <begin position="1"/>
        <end position="23"/>
    </location>
</feature>
<comment type="caution">
    <text evidence="2">The sequence shown here is derived from an EMBL/GenBank/DDBJ whole genome shotgun (WGS) entry which is preliminary data.</text>
</comment>
<evidence type="ECO:0000256" key="1">
    <source>
        <dbReference type="SAM" id="MobiDB-lite"/>
    </source>
</evidence>
<name>A0A9P7PSK6_9HYPO</name>
<reference evidence="2 3" key="1">
    <citation type="journal article" date="2020" name="bioRxiv">
        <title>Whole genome comparisons of ergot fungi reveals the divergence and evolution of species within the genus Claviceps are the result of varying mechanisms driving genome evolution and host range expansion.</title>
        <authorList>
            <person name="Wyka S.A."/>
            <person name="Mondo S.J."/>
            <person name="Liu M."/>
            <person name="Dettman J."/>
            <person name="Nalam V."/>
            <person name="Broders K.D."/>
        </authorList>
    </citation>
    <scope>NUCLEOTIDE SEQUENCE [LARGE SCALE GENOMIC DNA]</scope>
    <source>
        <strain evidence="2 3">LM576</strain>
    </source>
</reference>
<organism evidence="2 3">
    <name type="scientific">Claviceps humidiphila</name>
    <dbReference type="NCBI Taxonomy" id="1294629"/>
    <lineage>
        <taxon>Eukaryota</taxon>
        <taxon>Fungi</taxon>
        <taxon>Dikarya</taxon>
        <taxon>Ascomycota</taxon>
        <taxon>Pezizomycotina</taxon>
        <taxon>Sordariomycetes</taxon>
        <taxon>Hypocreomycetidae</taxon>
        <taxon>Hypocreales</taxon>
        <taxon>Clavicipitaceae</taxon>
        <taxon>Claviceps</taxon>
    </lineage>
</organism>
<dbReference type="EMBL" id="SRQM01001094">
    <property type="protein sequence ID" value="KAG6103789.1"/>
    <property type="molecule type" value="Genomic_DNA"/>
</dbReference>
<sequence>MLDYIEPRGTYDELPSEAPAKEGQESYEKAAKLGTAAHVMLHAKMMELGDIYMIEGLSDHASKKFKTLLAPEPTRNFVVNVVPEVYAMNFDSSTIIRKMIVQSLRKKLHPPPLETDLVETMAEVARVVPEFALDMVLSYSIATRPITAWTTTWMMPHTSLRIFAARYQLRASRKRRRVIEEIRH</sequence>
<protein>
    <submittedName>
        <fullName evidence="2">Uncharacterized protein</fullName>
    </submittedName>
</protein>
<evidence type="ECO:0000313" key="3">
    <source>
        <dbReference type="Proteomes" id="UP000732380"/>
    </source>
</evidence>
<proteinExistence type="predicted"/>
<keyword evidence="3" id="KW-1185">Reference proteome</keyword>
<feature type="compositionally biased region" description="Basic and acidic residues" evidence="1">
    <location>
        <begin position="1"/>
        <end position="11"/>
    </location>
</feature>
<dbReference type="Proteomes" id="UP000732380">
    <property type="component" value="Unassembled WGS sequence"/>
</dbReference>
<accession>A0A9P7PSK6</accession>
<gene>
    <name evidence="2" type="ORF">E4U13_000380</name>
</gene>